<evidence type="ECO:0000313" key="3">
    <source>
        <dbReference type="Proteomes" id="UP000321201"/>
    </source>
</evidence>
<evidence type="ECO:0000313" key="2">
    <source>
        <dbReference type="EMBL" id="TXF10700.1"/>
    </source>
</evidence>
<sequence>MKTIGQRFLRFSVHLAISLAVFAVVMMGVGYLIYTHYERGVERSSFVQALARVERGSDPDALVRALAQGLGQASAEEAELTVFWLEQRVHQGSIPALYFMGLYAEKAGWRERALEFIAAAALVGRVDAARCGSPDAARTVEQLETRLGLAPAFDLLRHDPVQRARRVAWALAYEEKHRSRPRAAWICGEAAEDPAAEAAWPRRRGEVRTEFERRF</sequence>
<gene>
    <name evidence="2" type="ORF">FR698_13765</name>
</gene>
<proteinExistence type="predicted"/>
<organism evidence="2 3">
    <name type="scientific">Pelomicrobium methylotrophicum</name>
    <dbReference type="NCBI Taxonomy" id="2602750"/>
    <lineage>
        <taxon>Bacteria</taxon>
        <taxon>Pseudomonadati</taxon>
        <taxon>Pseudomonadota</taxon>
        <taxon>Hydrogenophilia</taxon>
        <taxon>Hydrogenophilia incertae sedis</taxon>
        <taxon>Pelomicrobium</taxon>
    </lineage>
</organism>
<keyword evidence="1" id="KW-0812">Transmembrane</keyword>
<protein>
    <submittedName>
        <fullName evidence="2">Uncharacterized protein</fullName>
    </submittedName>
</protein>
<accession>A0A5C7ESA9</accession>
<evidence type="ECO:0000256" key="1">
    <source>
        <dbReference type="SAM" id="Phobius"/>
    </source>
</evidence>
<dbReference type="InParanoid" id="A0A5C7ESA9"/>
<keyword evidence="3" id="KW-1185">Reference proteome</keyword>
<dbReference type="AlphaFoldDB" id="A0A5C7ESA9"/>
<name>A0A5C7ESA9_9PROT</name>
<dbReference type="EMBL" id="VPFL01000023">
    <property type="protein sequence ID" value="TXF10700.1"/>
    <property type="molecule type" value="Genomic_DNA"/>
</dbReference>
<comment type="caution">
    <text evidence="2">The sequence shown here is derived from an EMBL/GenBank/DDBJ whole genome shotgun (WGS) entry which is preliminary data.</text>
</comment>
<dbReference type="RefSeq" id="WP_147800781.1">
    <property type="nucleotide sequence ID" value="NZ_VPFL01000023.1"/>
</dbReference>
<feature type="transmembrane region" description="Helical" evidence="1">
    <location>
        <begin position="12"/>
        <end position="34"/>
    </location>
</feature>
<keyword evidence="1" id="KW-0472">Membrane</keyword>
<reference evidence="2 3" key="1">
    <citation type="submission" date="2019-08" db="EMBL/GenBank/DDBJ databases">
        <title>Pelomicrobium methylotrophicum gen. nov., sp. nov. a moderately thermophilic, facultatively anaerobic, lithoautotrophic and methylotrophic bacterium isolated from a terrestrial mud volcano.</title>
        <authorList>
            <person name="Slobodkina G.B."/>
            <person name="Merkel A.Y."/>
            <person name="Slobodkin A.I."/>
        </authorList>
    </citation>
    <scope>NUCLEOTIDE SEQUENCE [LARGE SCALE GENOMIC DNA]</scope>
    <source>
        <strain evidence="2 3">SM250</strain>
    </source>
</reference>
<dbReference type="Proteomes" id="UP000321201">
    <property type="component" value="Unassembled WGS sequence"/>
</dbReference>
<keyword evidence="1" id="KW-1133">Transmembrane helix</keyword>